<evidence type="ECO:0000313" key="1">
    <source>
        <dbReference type="EMBL" id="OPJ63372.1"/>
    </source>
</evidence>
<dbReference type="AlphaFoldDB" id="A0A1V4ITM3"/>
<dbReference type="PANTHER" id="PTHR39179:SF1">
    <property type="entry name" value="SPORE COAT PROTEIN I"/>
    <property type="match status" value="1"/>
</dbReference>
<accession>A0A1V4ITM3</accession>
<dbReference type="Pfam" id="PF01633">
    <property type="entry name" value="Choline_kinase"/>
    <property type="match status" value="1"/>
</dbReference>
<protein>
    <submittedName>
        <fullName evidence="1">Spore coat protein I</fullName>
    </submittedName>
</protein>
<name>A0A1V4ITM3_9CLOT</name>
<proteinExistence type="predicted"/>
<evidence type="ECO:0000313" key="2">
    <source>
        <dbReference type="Proteomes" id="UP000190080"/>
    </source>
</evidence>
<dbReference type="NCBIfam" id="TIGR02906">
    <property type="entry name" value="spore_CotS"/>
    <property type="match status" value="1"/>
</dbReference>
<organism evidence="1 2">
    <name type="scientific">Clostridium oryzae</name>
    <dbReference type="NCBI Taxonomy" id="1450648"/>
    <lineage>
        <taxon>Bacteria</taxon>
        <taxon>Bacillati</taxon>
        <taxon>Bacillota</taxon>
        <taxon>Clostridia</taxon>
        <taxon>Eubacteriales</taxon>
        <taxon>Clostridiaceae</taxon>
        <taxon>Clostridium</taxon>
    </lineage>
</organism>
<dbReference type="InterPro" id="IPR047175">
    <property type="entry name" value="CotS-like"/>
</dbReference>
<dbReference type="Proteomes" id="UP000190080">
    <property type="component" value="Unassembled WGS sequence"/>
</dbReference>
<dbReference type="EMBL" id="MZGV01000009">
    <property type="protein sequence ID" value="OPJ63372.1"/>
    <property type="molecule type" value="Genomic_DNA"/>
</dbReference>
<sequence>MSKINDSVKYSEKKELSRYDLYVDLFREFGIRVVDLVPLRNVFLLFTNKGKKILKRVEYSKENLKFIYDGLEYVRKEFSNVVSFEQKSSGDIYTIWNGELYCIMDLAQGRECEYSNPLDLDIAAKGIAKLHKASEGFRNGYVEKNMLGKAKENFKRRYEELTFFKKFVFLHEIKNEFDKIFLENVDIYLKQIEESILLIDRVPYYKLCSEEDKIAFCHHDLAHHNILINNNEAYFIDFDYAIIDLKVHDICNFVNKAIKNFAFDIERFKNILQSYCSINTLDKREFEMLKVYLSFPEDFYSISKDYYARRKEWEEDTFIDRLKKKVEYKDDREEFLNNLYQMQI</sequence>
<dbReference type="Gene3D" id="3.30.200.20">
    <property type="entry name" value="Phosphorylase Kinase, domain 1"/>
    <property type="match status" value="1"/>
</dbReference>
<dbReference type="InterPro" id="IPR011009">
    <property type="entry name" value="Kinase-like_dom_sf"/>
</dbReference>
<gene>
    <name evidence="1" type="primary">cotI_1</name>
    <name evidence="1" type="ORF">CLORY_11540</name>
</gene>
<dbReference type="Gene3D" id="3.90.1200.10">
    <property type="match status" value="1"/>
</dbReference>
<dbReference type="PANTHER" id="PTHR39179">
    <property type="entry name" value="SPORE COAT PROTEIN I"/>
    <property type="match status" value="1"/>
</dbReference>
<dbReference type="STRING" id="1450648.CLORY_11540"/>
<reference evidence="1 2" key="1">
    <citation type="submission" date="2017-03" db="EMBL/GenBank/DDBJ databases">
        <title>Genome sequence of Clostridium oryzae DSM 28571.</title>
        <authorList>
            <person name="Poehlein A."/>
            <person name="Daniel R."/>
        </authorList>
    </citation>
    <scope>NUCLEOTIDE SEQUENCE [LARGE SCALE GENOMIC DNA]</scope>
    <source>
        <strain evidence="1 2">DSM 28571</strain>
    </source>
</reference>
<comment type="caution">
    <text evidence="1">The sequence shown here is derived from an EMBL/GenBank/DDBJ whole genome shotgun (WGS) entry which is preliminary data.</text>
</comment>
<dbReference type="GO" id="GO:0042601">
    <property type="term" value="C:endospore-forming forespore"/>
    <property type="evidence" value="ECO:0007669"/>
    <property type="project" value="TreeGrafter"/>
</dbReference>
<keyword evidence="1" id="KW-0946">Virion</keyword>
<keyword evidence="2" id="KW-1185">Reference proteome</keyword>
<dbReference type="InterPro" id="IPR014255">
    <property type="entry name" value="Spore_coat_CotS"/>
</dbReference>
<dbReference type="SUPFAM" id="SSF56112">
    <property type="entry name" value="Protein kinase-like (PK-like)"/>
    <property type="match status" value="1"/>
</dbReference>
<dbReference type="RefSeq" id="WP_242954351.1">
    <property type="nucleotide sequence ID" value="NZ_MZGV01000009.1"/>
</dbReference>
<keyword evidence="1" id="KW-0167">Capsid protein</keyword>